<accession>A0ACC1SNV5</accession>
<comment type="caution">
    <text evidence="1">The sequence shown here is derived from an EMBL/GenBank/DDBJ whole genome shotgun (WGS) entry which is preliminary data.</text>
</comment>
<evidence type="ECO:0000313" key="1">
    <source>
        <dbReference type="EMBL" id="KAJ3543466.1"/>
    </source>
</evidence>
<protein>
    <submittedName>
        <fullName evidence="1">Uncharacterized protein</fullName>
    </submittedName>
</protein>
<sequence length="467" mass="52501">MTESSTGSQPTHKAQTRLRNSCDFCTRSKLKCDQEKPACNRCAFRRQPCVYSRVRKVGRPPRASRNGDEIGQIQSGNKRIRLSSPVPASQDTQHELVRPAVDASTMKSPKIRTPPLTTESATDAEGADRTHEFAPFRESHIENTSISQDIGLLDSLELNLDDHLDNIRFDTFGGFHMPTPSSAWDNTVYDMIENTANNVLEDSIEKRNPLVTVQADGGLSPNPELVDSTLSGCEQEAALPLPGCDASESHTRQSYGCVKTGAETAPAQIQASHSLVRSDFLSQSPREPRCRCTVLLSQLEDSFSHQSFYFSLRGSEIPLDLMLRLEESIQRTQESIFNCSSCQARLSHLVVILCTIIHWLVKNFEKAIYPHVSHNETNRESRSNCVLQVGDSTVEDCIWKTCLYDILRHRLQRVGRVLREMFRRMSEMDKLSGSPQPNSMLEVGRIMTPDILYSLEHLLGMIELHIE</sequence>
<gene>
    <name evidence="1" type="ORF">NM208_g3563</name>
</gene>
<name>A0ACC1SNV5_9HYPO</name>
<dbReference type="EMBL" id="JANRMS010000243">
    <property type="protein sequence ID" value="KAJ3543466.1"/>
    <property type="molecule type" value="Genomic_DNA"/>
</dbReference>
<proteinExistence type="predicted"/>
<keyword evidence="2" id="KW-1185">Reference proteome</keyword>
<reference evidence="1" key="1">
    <citation type="submission" date="2022-08" db="EMBL/GenBank/DDBJ databases">
        <title>Genome Sequence of Fusarium decemcellulare.</title>
        <authorList>
            <person name="Buettner E."/>
        </authorList>
    </citation>
    <scope>NUCLEOTIDE SEQUENCE</scope>
    <source>
        <strain evidence="1">Babe19</strain>
    </source>
</reference>
<dbReference type="Proteomes" id="UP001148629">
    <property type="component" value="Unassembled WGS sequence"/>
</dbReference>
<evidence type="ECO:0000313" key="2">
    <source>
        <dbReference type="Proteomes" id="UP001148629"/>
    </source>
</evidence>
<organism evidence="1 2">
    <name type="scientific">Fusarium decemcellulare</name>
    <dbReference type="NCBI Taxonomy" id="57161"/>
    <lineage>
        <taxon>Eukaryota</taxon>
        <taxon>Fungi</taxon>
        <taxon>Dikarya</taxon>
        <taxon>Ascomycota</taxon>
        <taxon>Pezizomycotina</taxon>
        <taxon>Sordariomycetes</taxon>
        <taxon>Hypocreomycetidae</taxon>
        <taxon>Hypocreales</taxon>
        <taxon>Nectriaceae</taxon>
        <taxon>Fusarium</taxon>
        <taxon>Fusarium decemcellulare species complex</taxon>
    </lineage>
</organism>